<dbReference type="InterPro" id="IPR048365">
    <property type="entry name" value="TNP-like_RNaseH_N"/>
</dbReference>
<feature type="domain" description="Transposable element P transposase-like RNase H" evidence="1">
    <location>
        <begin position="369"/>
        <end position="441"/>
    </location>
</feature>
<dbReference type="OrthoDB" id="2429640at2759"/>
<keyword evidence="3" id="KW-1185">Reference proteome</keyword>
<comment type="caution">
    <text evidence="2">The sequence shown here is derived from an EMBL/GenBank/DDBJ whole genome shotgun (WGS) entry which is preliminary data.</text>
</comment>
<evidence type="ECO:0000313" key="3">
    <source>
        <dbReference type="Proteomes" id="UP000266861"/>
    </source>
</evidence>
<dbReference type="AlphaFoldDB" id="A0A397JLU1"/>
<name>A0A397JLU1_9GLOM</name>
<organism evidence="2 3">
    <name type="scientific">Diversispora epigaea</name>
    <dbReference type="NCBI Taxonomy" id="1348612"/>
    <lineage>
        <taxon>Eukaryota</taxon>
        <taxon>Fungi</taxon>
        <taxon>Fungi incertae sedis</taxon>
        <taxon>Mucoromycota</taxon>
        <taxon>Glomeromycotina</taxon>
        <taxon>Glomeromycetes</taxon>
        <taxon>Diversisporales</taxon>
        <taxon>Diversisporaceae</taxon>
        <taxon>Diversispora</taxon>
    </lineage>
</organism>
<gene>
    <name evidence="2" type="ORF">Glove_54g111</name>
</gene>
<dbReference type="EMBL" id="PQFF01000051">
    <property type="protein sequence ID" value="RHZ86144.1"/>
    <property type="molecule type" value="Genomic_DNA"/>
</dbReference>
<accession>A0A397JLU1</accession>
<sequence>MYDKKEKRLTYIVLKVIPNFTRPSIASILAIKEKILPGEEFSGTAIQEISGGLEFRFATIDKQSEKKLLIFSKNGLYSYEVCVFNKVVQDVYLSFPINAIERTLGDIINIIHYVFFVQICHGQSTIGFEDIIHIRGTQLVNKEIDHTPFALMEKNGQVYRQVDCTLVIKENITCENCSKLKKTLQQIQRRISFGVNSTKIIHASKEILTEKIILQQKIIKEQNEKIKNYIKKKIENEEEEVSNEIANVVYTVIKDVTNTKIDLSTLHPIFQELIHIQSEKLNGTRYHPIKSGHDAIKEIIRLPAISTIKRFFSHDSFKIQKGLLWDQRKNCYIGYLDFENELHEYQQFALQCKHEIEGNNSSNSLSTCTTNKQKFNLATQVHQFIWHSITHNFAFPISYYRINNITPHILNTLIFNLAAKLECVGIHTCASICDEADENKVHIKSFDWYASKWISGDIVEVNFNKDKRSFHIVKILSSNLERTKFTVIQLDCNNSKNITIDRSFIRAQMLLKLKWNIDELCEFKRKIINLDPSTQTLIVEIFVEEWKVLIEHADKFLKPVYDIQKLSTSHKTINPITGEDWYFISDPTHVFKKLRNNLSKSYTGEKNSREIIFNKKEISWKYIKAKATKLTKRHIWLTSWSKMRVDLAEDTLSKEVKDALASIKELKEISEGTRYRQIMHSKIWFRSLTDTRC</sequence>
<dbReference type="Pfam" id="PF21787">
    <property type="entry name" value="TNP-like_RNaseH_N"/>
    <property type="match status" value="1"/>
</dbReference>
<proteinExistence type="predicted"/>
<protein>
    <recommendedName>
        <fullName evidence="1">Transposable element P transposase-like RNase H domain-containing protein</fullName>
    </recommendedName>
</protein>
<evidence type="ECO:0000259" key="1">
    <source>
        <dbReference type="Pfam" id="PF21787"/>
    </source>
</evidence>
<reference evidence="2 3" key="1">
    <citation type="submission" date="2018-08" db="EMBL/GenBank/DDBJ databases">
        <title>Genome and evolution of the arbuscular mycorrhizal fungus Diversispora epigaea (formerly Glomus versiforme) and its bacterial endosymbionts.</title>
        <authorList>
            <person name="Sun X."/>
            <person name="Fei Z."/>
            <person name="Harrison M."/>
        </authorList>
    </citation>
    <scope>NUCLEOTIDE SEQUENCE [LARGE SCALE GENOMIC DNA]</scope>
    <source>
        <strain evidence="2 3">IT104</strain>
    </source>
</reference>
<evidence type="ECO:0000313" key="2">
    <source>
        <dbReference type="EMBL" id="RHZ86144.1"/>
    </source>
</evidence>
<dbReference type="Proteomes" id="UP000266861">
    <property type="component" value="Unassembled WGS sequence"/>
</dbReference>